<sequence length="226" mass="25607">NENYSFNCCHLSADDHLTDTESPELSVCMLLRHNVLTEWTGFAYKAPGGRNIELGLQGKDAQLKVWLFGNEKHLPWELKSNEWSSVCLTWSGRARRLRTYINGTIMLEAPLNPSLPQRLAPNGTLTLGVSHYVDADGKVRPETSNELLGEIGLFRIWSREWSGEELKSHSCADGDVVSWDLQENSLNYNVVFQPVLPLCTQALTQHTYCSWIPASLQLRRKSISYK</sequence>
<evidence type="ECO:0000256" key="4">
    <source>
        <dbReference type="ARBA" id="ARBA00023157"/>
    </source>
</evidence>
<reference evidence="5" key="1">
    <citation type="submission" date="2025-08" db="UniProtKB">
        <authorList>
            <consortium name="Ensembl"/>
        </authorList>
    </citation>
    <scope>IDENTIFICATION</scope>
</reference>
<organism evidence="5 6">
    <name type="scientific">Seriola dumerili</name>
    <name type="common">Greater amberjack</name>
    <name type="synonym">Caranx dumerili</name>
    <dbReference type="NCBI Taxonomy" id="41447"/>
    <lineage>
        <taxon>Eukaryota</taxon>
        <taxon>Metazoa</taxon>
        <taxon>Chordata</taxon>
        <taxon>Craniata</taxon>
        <taxon>Vertebrata</taxon>
        <taxon>Euteleostomi</taxon>
        <taxon>Actinopterygii</taxon>
        <taxon>Neopterygii</taxon>
        <taxon>Teleostei</taxon>
        <taxon>Neoteleostei</taxon>
        <taxon>Acanthomorphata</taxon>
        <taxon>Carangaria</taxon>
        <taxon>Carangiformes</taxon>
        <taxon>Carangidae</taxon>
        <taxon>Seriola</taxon>
    </lineage>
</organism>
<name>A0A3B4T3K0_SERDU</name>
<keyword evidence="4" id="KW-1015">Disulfide bond</keyword>
<dbReference type="Pfam" id="PF13385">
    <property type="entry name" value="Laminin_G_3"/>
    <property type="match status" value="1"/>
</dbReference>
<dbReference type="Proteomes" id="UP000261420">
    <property type="component" value="Unplaced"/>
</dbReference>
<evidence type="ECO:0000256" key="2">
    <source>
        <dbReference type="ARBA" id="ARBA00022723"/>
    </source>
</evidence>
<dbReference type="Gene3D" id="2.60.120.200">
    <property type="match status" value="1"/>
</dbReference>
<dbReference type="PANTHER" id="PTHR19277:SF125">
    <property type="entry name" value="B6"/>
    <property type="match status" value="1"/>
</dbReference>
<evidence type="ECO:0008006" key="7">
    <source>
        <dbReference type="Google" id="ProtNLM"/>
    </source>
</evidence>
<evidence type="ECO:0000256" key="1">
    <source>
        <dbReference type="ARBA" id="ARBA00001913"/>
    </source>
</evidence>
<dbReference type="GO" id="GO:0046872">
    <property type="term" value="F:metal ion binding"/>
    <property type="evidence" value="ECO:0007669"/>
    <property type="project" value="UniProtKB-KW"/>
</dbReference>
<dbReference type="STRING" id="41447.ENSSDUP00000000574"/>
<comment type="cofactor">
    <cofactor evidence="1">
        <name>Ca(2+)</name>
        <dbReference type="ChEBI" id="CHEBI:29108"/>
    </cofactor>
</comment>
<reference evidence="5" key="2">
    <citation type="submission" date="2025-09" db="UniProtKB">
        <authorList>
            <consortium name="Ensembl"/>
        </authorList>
    </citation>
    <scope>IDENTIFICATION</scope>
</reference>
<dbReference type="SUPFAM" id="SSF49899">
    <property type="entry name" value="Concanavalin A-like lectins/glucanases"/>
    <property type="match status" value="1"/>
</dbReference>
<dbReference type="Ensembl" id="ENSSDUT00000000616.1">
    <property type="protein sequence ID" value="ENSSDUP00000000574.1"/>
    <property type="gene ID" value="ENSSDUG00000000500.1"/>
</dbReference>
<dbReference type="OMA" id="HEWQYEN"/>
<evidence type="ECO:0000313" key="5">
    <source>
        <dbReference type="Ensembl" id="ENSSDUP00000000574.1"/>
    </source>
</evidence>
<evidence type="ECO:0000313" key="6">
    <source>
        <dbReference type="Proteomes" id="UP000261420"/>
    </source>
</evidence>
<dbReference type="PANTHER" id="PTHR19277">
    <property type="entry name" value="PENTRAXIN"/>
    <property type="match status" value="1"/>
</dbReference>
<dbReference type="InterPro" id="IPR051360">
    <property type="entry name" value="Neuronal_Pentraxin_Related"/>
</dbReference>
<keyword evidence="2" id="KW-0479">Metal-binding</keyword>
<evidence type="ECO:0000256" key="3">
    <source>
        <dbReference type="ARBA" id="ARBA00022837"/>
    </source>
</evidence>
<proteinExistence type="predicted"/>
<keyword evidence="6" id="KW-1185">Reference proteome</keyword>
<dbReference type="GeneTree" id="ENSGT01030000234935"/>
<keyword evidence="3" id="KW-0106">Calcium</keyword>
<accession>A0A3B4T3K0</accession>
<protein>
    <recommendedName>
        <fullName evidence="7">Pentaxin</fullName>
    </recommendedName>
</protein>
<dbReference type="AlphaFoldDB" id="A0A3B4T3K0"/>
<dbReference type="InterPro" id="IPR013320">
    <property type="entry name" value="ConA-like_dom_sf"/>
</dbReference>